<feature type="domain" description="T-Q ester bond containing" evidence="3">
    <location>
        <begin position="1"/>
        <end position="85"/>
    </location>
</feature>
<dbReference type="InterPro" id="IPR041100">
    <property type="entry name" value="TQ"/>
</dbReference>
<feature type="non-terminal residue" evidence="4">
    <location>
        <position position="1"/>
    </location>
</feature>
<dbReference type="Gene3D" id="2.60.40.3930">
    <property type="match status" value="2"/>
</dbReference>
<dbReference type="Proteomes" id="UP000823892">
    <property type="component" value="Unassembled WGS sequence"/>
</dbReference>
<evidence type="ECO:0000313" key="4">
    <source>
        <dbReference type="EMBL" id="HJD28470.1"/>
    </source>
</evidence>
<dbReference type="AlphaFoldDB" id="A0A9D2QS03"/>
<gene>
    <name evidence="4" type="ORF">H9914_05695</name>
</gene>
<proteinExistence type="predicted"/>
<organism evidence="4 5">
    <name type="scientific">Candidatus Blautia avicola</name>
    <dbReference type="NCBI Taxonomy" id="2838483"/>
    <lineage>
        <taxon>Bacteria</taxon>
        <taxon>Bacillati</taxon>
        <taxon>Bacillota</taxon>
        <taxon>Clostridia</taxon>
        <taxon>Lachnospirales</taxon>
        <taxon>Lachnospiraceae</taxon>
        <taxon>Blautia</taxon>
    </lineage>
</organism>
<name>A0A9D2QS03_9FIRM</name>
<dbReference type="NCBIfam" id="NF033903">
    <property type="entry name" value="VaFE_rpt"/>
    <property type="match status" value="2"/>
</dbReference>
<dbReference type="Pfam" id="PF18202">
    <property type="entry name" value="TQ"/>
    <property type="match status" value="2"/>
</dbReference>
<keyword evidence="2" id="KW-1133">Transmembrane helix</keyword>
<evidence type="ECO:0000256" key="1">
    <source>
        <dbReference type="SAM" id="MobiDB-lite"/>
    </source>
</evidence>
<accession>A0A9D2QS03</accession>
<evidence type="ECO:0000256" key="2">
    <source>
        <dbReference type="SAM" id="Phobius"/>
    </source>
</evidence>
<feature type="transmembrane region" description="Helical" evidence="2">
    <location>
        <begin position="249"/>
        <end position="267"/>
    </location>
</feature>
<keyword evidence="2" id="KW-0472">Membrane</keyword>
<feature type="compositionally biased region" description="Basic and acidic residues" evidence="1">
    <location>
        <begin position="210"/>
        <end position="232"/>
    </location>
</feature>
<feature type="domain" description="T-Q ester bond containing" evidence="3">
    <location>
        <begin position="90"/>
        <end position="208"/>
    </location>
</feature>
<reference evidence="4" key="2">
    <citation type="submission" date="2021-04" db="EMBL/GenBank/DDBJ databases">
        <authorList>
            <person name="Gilroy R."/>
        </authorList>
    </citation>
    <scope>NUCLEOTIDE SEQUENCE</scope>
    <source>
        <strain evidence="4">ChiBcec6-4105</strain>
    </source>
</reference>
<comment type="caution">
    <text evidence="4">The sequence shown here is derived from an EMBL/GenBank/DDBJ whole genome shotgun (WGS) entry which is preliminary data.</text>
</comment>
<sequence length="275" mass="30252">PGQEYTLKGILMNKSTGTPILINKKEITAEKTFMPETADGTVVLEFSFDSTALKNPEIVVFESLYVKDKEVNAHRDLNDEGQTVKYPAHKIQTRARDKESGTQEAKAQADTAILDTVTYEGLIPGQSYTLKGTLMDKSTGEPLLINEKQITAEKTFIPEKSSGREELGFSFDASTAAGKEIVVFERLYVQEIEAASHTDLEDENQTVKIKVPEEPKTEKKETPGGPEKEQETAKTSGTASVKTGDEAPIGELICILVFSGIVIAVIAKEKRRKKR</sequence>
<dbReference type="EMBL" id="DWUY01000121">
    <property type="protein sequence ID" value="HJD28470.1"/>
    <property type="molecule type" value="Genomic_DNA"/>
</dbReference>
<evidence type="ECO:0000259" key="3">
    <source>
        <dbReference type="Pfam" id="PF18202"/>
    </source>
</evidence>
<keyword evidence="2" id="KW-0812">Transmembrane</keyword>
<feature type="region of interest" description="Disordered" evidence="1">
    <location>
        <begin position="199"/>
        <end position="243"/>
    </location>
</feature>
<protein>
    <submittedName>
        <fullName evidence="4">VaFE repeat-containing surface-anchored protein</fullName>
    </submittedName>
</protein>
<evidence type="ECO:0000313" key="5">
    <source>
        <dbReference type="Proteomes" id="UP000823892"/>
    </source>
</evidence>
<reference evidence="4" key="1">
    <citation type="journal article" date="2021" name="PeerJ">
        <title>Extensive microbial diversity within the chicken gut microbiome revealed by metagenomics and culture.</title>
        <authorList>
            <person name="Gilroy R."/>
            <person name="Ravi A."/>
            <person name="Getino M."/>
            <person name="Pursley I."/>
            <person name="Horton D.L."/>
            <person name="Alikhan N.F."/>
            <person name="Baker D."/>
            <person name="Gharbi K."/>
            <person name="Hall N."/>
            <person name="Watson M."/>
            <person name="Adriaenssens E.M."/>
            <person name="Foster-Nyarko E."/>
            <person name="Jarju S."/>
            <person name="Secka A."/>
            <person name="Antonio M."/>
            <person name="Oren A."/>
            <person name="Chaudhuri R.R."/>
            <person name="La Ragione R."/>
            <person name="Hildebrand F."/>
            <person name="Pallen M.J."/>
        </authorList>
    </citation>
    <scope>NUCLEOTIDE SEQUENCE</scope>
    <source>
        <strain evidence="4">ChiBcec6-4105</strain>
    </source>
</reference>